<keyword evidence="9" id="KW-1185">Reference proteome</keyword>
<proteinExistence type="inferred from homology"/>
<dbReference type="EMBL" id="CAMGYJ010000010">
    <property type="protein sequence ID" value="CAI0553952.1"/>
    <property type="molecule type" value="Genomic_DNA"/>
</dbReference>
<feature type="transmembrane region" description="Helical" evidence="7">
    <location>
        <begin position="188"/>
        <end position="209"/>
    </location>
</feature>
<dbReference type="Pfam" id="PF07690">
    <property type="entry name" value="MFS_1"/>
    <property type="match status" value="1"/>
</dbReference>
<evidence type="ECO:0000256" key="5">
    <source>
        <dbReference type="ARBA" id="ARBA00023136"/>
    </source>
</evidence>
<dbReference type="Proteomes" id="UP001154282">
    <property type="component" value="Unassembled WGS sequence"/>
</dbReference>
<dbReference type="GO" id="GO:0016020">
    <property type="term" value="C:membrane"/>
    <property type="evidence" value="ECO:0007669"/>
    <property type="project" value="UniProtKB-SubCell"/>
</dbReference>
<evidence type="ECO:0000313" key="8">
    <source>
        <dbReference type="EMBL" id="CAI0553952.1"/>
    </source>
</evidence>
<dbReference type="InterPro" id="IPR044772">
    <property type="entry name" value="NO3_transporter"/>
</dbReference>
<dbReference type="InterPro" id="IPR036259">
    <property type="entry name" value="MFS_trans_sf"/>
</dbReference>
<comment type="similarity">
    <text evidence="2">Belongs to the major facilitator superfamily. Nitrate/nitrite porter (TC 2.A.1.8) family.</text>
</comment>
<feature type="transmembrane region" description="Helical" evidence="7">
    <location>
        <begin position="282"/>
        <end position="301"/>
    </location>
</feature>
<dbReference type="SUPFAM" id="SSF103473">
    <property type="entry name" value="MFS general substrate transporter"/>
    <property type="match status" value="1"/>
</dbReference>
<comment type="subcellular location">
    <subcellularLocation>
        <location evidence="1">Membrane</location>
        <topology evidence="1">Multi-pass membrane protein</topology>
    </subcellularLocation>
</comment>
<dbReference type="Gene3D" id="1.20.1250.20">
    <property type="entry name" value="MFS general substrate transporter like domains"/>
    <property type="match status" value="3"/>
</dbReference>
<evidence type="ECO:0000256" key="4">
    <source>
        <dbReference type="ARBA" id="ARBA00022989"/>
    </source>
</evidence>
<protein>
    <recommendedName>
        <fullName evidence="10">High affinity nitrate transporter 2.5</fullName>
    </recommendedName>
</protein>
<comment type="caution">
    <text evidence="8">The sequence shown here is derived from an EMBL/GenBank/DDBJ whole genome shotgun (WGS) entry which is preliminary data.</text>
</comment>
<keyword evidence="5 7" id="KW-0472">Membrane</keyword>
<organism evidence="8 9">
    <name type="scientific">Linum tenue</name>
    <dbReference type="NCBI Taxonomy" id="586396"/>
    <lineage>
        <taxon>Eukaryota</taxon>
        <taxon>Viridiplantae</taxon>
        <taxon>Streptophyta</taxon>
        <taxon>Embryophyta</taxon>
        <taxon>Tracheophyta</taxon>
        <taxon>Spermatophyta</taxon>
        <taxon>Magnoliopsida</taxon>
        <taxon>eudicotyledons</taxon>
        <taxon>Gunneridae</taxon>
        <taxon>Pentapetalae</taxon>
        <taxon>rosids</taxon>
        <taxon>fabids</taxon>
        <taxon>Malpighiales</taxon>
        <taxon>Linaceae</taxon>
        <taxon>Linum</taxon>
    </lineage>
</organism>
<evidence type="ECO:0000256" key="3">
    <source>
        <dbReference type="ARBA" id="ARBA00022692"/>
    </source>
</evidence>
<feature type="transmembrane region" description="Helical" evidence="7">
    <location>
        <begin position="215"/>
        <end position="240"/>
    </location>
</feature>
<evidence type="ECO:0000313" key="9">
    <source>
        <dbReference type="Proteomes" id="UP001154282"/>
    </source>
</evidence>
<evidence type="ECO:0000256" key="6">
    <source>
        <dbReference type="SAM" id="MobiDB-lite"/>
    </source>
</evidence>
<gene>
    <name evidence="8" type="ORF">LITE_LOCUS47015</name>
</gene>
<feature type="transmembrane region" description="Helical" evidence="7">
    <location>
        <begin position="6"/>
        <end position="25"/>
    </location>
</feature>
<evidence type="ECO:0000256" key="7">
    <source>
        <dbReference type="SAM" id="Phobius"/>
    </source>
</evidence>
<feature type="transmembrane region" description="Helical" evidence="7">
    <location>
        <begin position="71"/>
        <end position="90"/>
    </location>
</feature>
<dbReference type="InterPro" id="IPR011701">
    <property type="entry name" value="MFS"/>
</dbReference>
<accession>A0AAV0R8H2</accession>
<sequence>MVGPRLASASLVLITAPAVFFTPLATSSASFLLVRFFTGFSLATFVSTQYWMSSMFSSPVVGTANGVAGGWGNLGGGATQLIMPLVFALIRDSMGSPKFTAWRIAFYVPGVFQMLTAFAVLIFGQDLPDGNFRRLQKTGDKSKDKISDVLFHGVTNYRGWILALTYGYCFGVELTVDNVIAEYFYDRFNLKLHTAGLIAASFGLANLILGRVNSLGGSIVVMILFSFFCQAACGLTFGVVPFVSRRSLGLISGMTGGGGNVGAVITQLAFFKGSRYSKETGITYMGIMIICCTLPLCLINFPQWGGMFTSGRGGGSSSSSEEDYYMAEWNSEEKNRGLHQASLKFAENSRRERGRRSACNTAPATNDTSLSPPAEFAA</sequence>
<feature type="region of interest" description="Disordered" evidence="6">
    <location>
        <begin position="345"/>
        <end position="378"/>
    </location>
</feature>
<evidence type="ECO:0000256" key="2">
    <source>
        <dbReference type="ARBA" id="ARBA00008432"/>
    </source>
</evidence>
<feature type="transmembrane region" description="Helical" evidence="7">
    <location>
        <begin position="102"/>
        <end position="124"/>
    </location>
</feature>
<keyword evidence="3 7" id="KW-0812">Transmembrane</keyword>
<dbReference type="GO" id="GO:0015112">
    <property type="term" value="F:nitrate transmembrane transporter activity"/>
    <property type="evidence" value="ECO:0007669"/>
    <property type="project" value="InterPro"/>
</dbReference>
<evidence type="ECO:0000256" key="1">
    <source>
        <dbReference type="ARBA" id="ARBA00004141"/>
    </source>
</evidence>
<feature type="transmembrane region" description="Helical" evidence="7">
    <location>
        <begin position="157"/>
        <end position="176"/>
    </location>
</feature>
<name>A0AAV0R8H2_9ROSI</name>
<feature type="transmembrane region" description="Helical" evidence="7">
    <location>
        <begin position="247"/>
        <end position="270"/>
    </location>
</feature>
<evidence type="ECO:0008006" key="10">
    <source>
        <dbReference type="Google" id="ProtNLM"/>
    </source>
</evidence>
<dbReference type="PANTHER" id="PTHR23515">
    <property type="entry name" value="HIGH-AFFINITY NITRATE TRANSPORTER 2.3"/>
    <property type="match status" value="1"/>
</dbReference>
<feature type="compositionally biased region" description="Polar residues" evidence="6">
    <location>
        <begin position="358"/>
        <end position="371"/>
    </location>
</feature>
<dbReference type="AlphaFoldDB" id="A0AAV0R8H2"/>
<feature type="transmembrane region" description="Helical" evidence="7">
    <location>
        <begin position="32"/>
        <end position="51"/>
    </location>
</feature>
<keyword evidence="4 7" id="KW-1133">Transmembrane helix</keyword>
<reference evidence="8" key="1">
    <citation type="submission" date="2022-08" db="EMBL/GenBank/DDBJ databases">
        <authorList>
            <person name="Gutierrez-Valencia J."/>
        </authorList>
    </citation>
    <scope>NUCLEOTIDE SEQUENCE</scope>
</reference>